<dbReference type="Proteomes" id="UP000316621">
    <property type="component" value="Chromosome 4"/>
</dbReference>
<dbReference type="AlphaFoldDB" id="A0A4Y7JFQ0"/>
<dbReference type="Gene3D" id="3.40.30.10">
    <property type="entry name" value="Glutaredoxin"/>
    <property type="match status" value="1"/>
</dbReference>
<dbReference type="SFLD" id="SFLDG01152">
    <property type="entry name" value="Main.3:_Omega-_and_Tau-like"/>
    <property type="match status" value="1"/>
</dbReference>
<evidence type="ECO:0000259" key="5">
    <source>
        <dbReference type="PROSITE" id="PS50405"/>
    </source>
</evidence>
<dbReference type="PROSITE" id="PS50404">
    <property type="entry name" value="GST_NTER"/>
    <property type="match status" value="1"/>
</dbReference>
<dbReference type="InterPro" id="IPR045074">
    <property type="entry name" value="GST_C_Tau"/>
</dbReference>
<name>A0A4Y7JFQ0_PAPSO</name>
<dbReference type="FunFam" id="3.40.30.10:FF:000014">
    <property type="entry name" value="Tau class glutathione S-transferase"/>
    <property type="match status" value="1"/>
</dbReference>
<dbReference type="InterPro" id="IPR045073">
    <property type="entry name" value="Omega/Tau-like"/>
</dbReference>
<evidence type="ECO:0000256" key="2">
    <source>
        <dbReference type="ARBA" id="ARBA00047960"/>
    </source>
</evidence>
<evidence type="ECO:0000256" key="1">
    <source>
        <dbReference type="ARBA" id="ARBA00022679"/>
    </source>
</evidence>
<keyword evidence="7" id="KW-1185">Reference proteome</keyword>
<dbReference type="STRING" id="3469.A0A4Y7JFQ0"/>
<dbReference type="GO" id="GO:0006749">
    <property type="term" value="P:glutathione metabolic process"/>
    <property type="evidence" value="ECO:0007669"/>
    <property type="project" value="InterPro"/>
</dbReference>
<accession>A0A4Y7JFQ0</accession>
<dbReference type="InterPro" id="IPR036282">
    <property type="entry name" value="Glutathione-S-Trfase_C_sf"/>
</dbReference>
<dbReference type="EC" id="2.5.1.18" evidence="3"/>
<organism evidence="6 7">
    <name type="scientific">Papaver somniferum</name>
    <name type="common">Opium poppy</name>
    <dbReference type="NCBI Taxonomy" id="3469"/>
    <lineage>
        <taxon>Eukaryota</taxon>
        <taxon>Viridiplantae</taxon>
        <taxon>Streptophyta</taxon>
        <taxon>Embryophyta</taxon>
        <taxon>Tracheophyta</taxon>
        <taxon>Spermatophyta</taxon>
        <taxon>Magnoliopsida</taxon>
        <taxon>Ranunculales</taxon>
        <taxon>Papaveraceae</taxon>
        <taxon>Papaveroideae</taxon>
        <taxon>Papaver</taxon>
    </lineage>
</organism>
<dbReference type="InterPro" id="IPR036249">
    <property type="entry name" value="Thioredoxin-like_sf"/>
</dbReference>
<comment type="subcellular location">
    <subcellularLocation>
        <location evidence="3">Cytoplasm</location>
        <location evidence="3">Cytosol</location>
    </subcellularLocation>
</comment>
<keyword evidence="1 3" id="KW-0808">Transferase</keyword>
<dbReference type="Gene3D" id="1.20.1050.10">
    <property type="match status" value="1"/>
</dbReference>
<dbReference type="EMBL" id="CM010718">
    <property type="protein sequence ID" value="RZC58628.1"/>
    <property type="molecule type" value="Genomic_DNA"/>
</dbReference>
<dbReference type="CDD" id="cd03058">
    <property type="entry name" value="GST_N_Tau"/>
    <property type="match status" value="1"/>
</dbReference>
<dbReference type="InterPro" id="IPR010987">
    <property type="entry name" value="Glutathione-S-Trfase_C-like"/>
</dbReference>
<dbReference type="InterPro" id="IPR040079">
    <property type="entry name" value="Glutathione_S-Trfase"/>
</dbReference>
<dbReference type="Gramene" id="RZC58628">
    <property type="protein sequence ID" value="RZC58628"/>
    <property type="gene ID" value="C5167_005937"/>
</dbReference>
<dbReference type="SFLD" id="SFLDS00019">
    <property type="entry name" value="Glutathione_Transferase_(cytos"/>
    <property type="match status" value="1"/>
</dbReference>
<comment type="function">
    <text evidence="3">Is involved in the conjugation of reduced glutathione to a wide number of exogenous and endogenous hydrophobic electrophiles.</text>
</comment>
<feature type="domain" description="GST C-terminal" evidence="5">
    <location>
        <begin position="92"/>
        <end position="226"/>
    </location>
</feature>
<dbReference type="OrthoDB" id="4951845at2759"/>
<dbReference type="GO" id="GO:0004364">
    <property type="term" value="F:glutathione transferase activity"/>
    <property type="evidence" value="ECO:0007669"/>
    <property type="project" value="UniProtKB-UniRule"/>
</dbReference>
<dbReference type="SUPFAM" id="SSF52833">
    <property type="entry name" value="Thioredoxin-like"/>
    <property type="match status" value="1"/>
</dbReference>
<dbReference type="CDD" id="cd03185">
    <property type="entry name" value="GST_C_Tau"/>
    <property type="match status" value="1"/>
</dbReference>
<dbReference type="InterPro" id="IPR004045">
    <property type="entry name" value="Glutathione_S-Trfase_N"/>
</dbReference>
<comment type="similarity">
    <text evidence="3">Belongs to the GST superfamily.</text>
</comment>
<dbReference type="OMA" id="DETWQNG"/>
<dbReference type="Pfam" id="PF02798">
    <property type="entry name" value="GST_N"/>
    <property type="match status" value="1"/>
</dbReference>
<comment type="catalytic activity">
    <reaction evidence="2 3">
        <text>RX + glutathione = an S-substituted glutathione + a halide anion + H(+)</text>
        <dbReference type="Rhea" id="RHEA:16437"/>
        <dbReference type="ChEBI" id="CHEBI:15378"/>
        <dbReference type="ChEBI" id="CHEBI:16042"/>
        <dbReference type="ChEBI" id="CHEBI:17792"/>
        <dbReference type="ChEBI" id="CHEBI:57925"/>
        <dbReference type="ChEBI" id="CHEBI:90779"/>
        <dbReference type="EC" id="2.5.1.18"/>
    </reaction>
</comment>
<protein>
    <recommendedName>
        <fullName evidence="3">Glutathione S-transferase</fullName>
        <ecNumber evidence="3">2.5.1.18</ecNumber>
    </recommendedName>
</protein>
<feature type="domain" description="GST N-terminal" evidence="4">
    <location>
        <begin position="7"/>
        <end position="86"/>
    </location>
</feature>
<dbReference type="PROSITE" id="PS50405">
    <property type="entry name" value="GST_CTER"/>
    <property type="match status" value="1"/>
</dbReference>
<evidence type="ECO:0000256" key="3">
    <source>
        <dbReference type="RuleBase" id="RU369102"/>
    </source>
</evidence>
<evidence type="ECO:0000259" key="4">
    <source>
        <dbReference type="PROSITE" id="PS50404"/>
    </source>
</evidence>
<proteinExistence type="inferred from homology"/>
<dbReference type="PANTHER" id="PTHR11260">
    <property type="entry name" value="GLUTATHIONE S-TRANSFERASE, GST, SUPERFAMILY, GST DOMAIN CONTAINING"/>
    <property type="match status" value="1"/>
</dbReference>
<gene>
    <name evidence="6" type="ORF">C5167_005937</name>
</gene>
<dbReference type="SMR" id="A0A4Y7JFQ0"/>
<dbReference type="SUPFAM" id="SSF47616">
    <property type="entry name" value="GST C-terminal domain-like"/>
    <property type="match status" value="1"/>
</dbReference>
<dbReference type="PANTHER" id="PTHR11260:SF711">
    <property type="entry name" value="GLUTATHIONE S-TRANSFERASE U9"/>
    <property type="match status" value="1"/>
</dbReference>
<dbReference type="SFLD" id="SFLDG00358">
    <property type="entry name" value="Main_(cytGST)"/>
    <property type="match status" value="1"/>
</dbReference>
<dbReference type="GO" id="GO:0005829">
    <property type="term" value="C:cytosol"/>
    <property type="evidence" value="ECO:0007669"/>
    <property type="project" value="UniProtKB-SubCell"/>
</dbReference>
<sequence length="233" mass="26919">MEKEKQAEVKLHGMWASDFSKRVELALKLKGIPYEYFEENLPNKSDDLLKYNPVHGKVPVLVHKGKPIVESLVILEYIDENWKTAPRLFPTDPYERARIRFWTKYIDDQLFKNLITAMRKQGEEQDKGMKEFAKNLDVLEEGIKEFYSCAKPAFDGESPIFLSITLIGILGPYKTFEKVAGVKLIHPEKNPFLTNLLHALSELPEVKECFPPAEKFATLMQHYKELSLQQSST</sequence>
<evidence type="ECO:0000313" key="6">
    <source>
        <dbReference type="EMBL" id="RZC58628.1"/>
    </source>
</evidence>
<evidence type="ECO:0000313" key="7">
    <source>
        <dbReference type="Proteomes" id="UP000316621"/>
    </source>
</evidence>
<reference evidence="6 7" key="1">
    <citation type="journal article" date="2018" name="Science">
        <title>The opium poppy genome and morphinan production.</title>
        <authorList>
            <person name="Guo L."/>
            <person name="Winzer T."/>
            <person name="Yang X."/>
            <person name="Li Y."/>
            <person name="Ning Z."/>
            <person name="He Z."/>
            <person name="Teodor R."/>
            <person name="Lu Y."/>
            <person name="Bowser T.A."/>
            <person name="Graham I.A."/>
            <person name="Ye K."/>
        </authorList>
    </citation>
    <scope>NUCLEOTIDE SEQUENCE [LARGE SCALE GENOMIC DNA]</scope>
    <source>
        <strain evidence="7">cv. HN1</strain>
        <tissue evidence="6">Leaves</tissue>
    </source>
</reference>
<keyword evidence="3" id="KW-0963">Cytoplasm</keyword>